<dbReference type="InterPro" id="IPR020904">
    <property type="entry name" value="Sc_DH/Rdtase_CS"/>
</dbReference>
<dbReference type="GO" id="GO:0005783">
    <property type="term" value="C:endoplasmic reticulum"/>
    <property type="evidence" value="ECO:0007669"/>
    <property type="project" value="UniProtKB-SubCell"/>
</dbReference>
<dbReference type="InterPro" id="IPR051019">
    <property type="entry name" value="VLCFA-Steroid_DH"/>
</dbReference>
<dbReference type="PIRSF" id="PIRSF000126">
    <property type="entry name" value="11-beta-HSD1"/>
    <property type="match status" value="1"/>
</dbReference>
<organism evidence="5 6">
    <name type="scientific">Pyrus ussuriensis x Pyrus communis</name>
    <dbReference type="NCBI Taxonomy" id="2448454"/>
    <lineage>
        <taxon>Eukaryota</taxon>
        <taxon>Viridiplantae</taxon>
        <taxon>Streptophyta</taxon>
        <taxon>Embryophyta</taxon>
        <taxon>Tracheophyta</taxon>
        <taxon>Spermatophyta</taxon>
        <taxon>Magnoliopsida</taxon>
        <taxon>eudicotyledons</taxon>
        <taxon>Gunneridae</taxon>
        <taxon>Pentapetalae</taxon>
        <taxon>rosids</taxon>
        <taxon>fabids</taxon>
        <taxon>Rosales</taxon>
        <taxon>Rosaceae</taxon>
        <taxon>Amygdaloideae</taxon>
        <taxon>Maleae</taxon>
        <taxon>Pyrus</taxon>
    </lineage>
</organism>
<keyword evidence="6" id="KW-1185">Reference proteome</keyword>
<dbReference type="CDD" id="cd05356">
    <property type="entry name" value="17beta-HSD1_like_SDR_c"/>
    <property type="match status" value="1"/>
</dbReference>
<dbReference type="InterPro" id="IPR002347">
    <property type="entry name" value="SDR_fam"/>
</dbReference>
<sequence length="316" mass="35566">MELHELFIAAASTLGFISLCKSSFNFLRWVWVMFLRPPKNLKEYGSWALVTGSADGIGRALAFEMASKGLNLVLLDRNTSKLEATSNELREKYGGQIDVKNIVMDLSKFSGEEIADAIEEEIKGLDVGILVNNAGVAYRFGKFLHEVDDLEVMESIKVNMEAATWITKALLPGMLKKKKGAIVNLGSASHAVPSFPLFTNYASSKSYLSMLSRSISLEYKQHGIDIQCQIPMFVATKLTMVKATPFFFPSPETYGKASMRWIGYEHHCSPYWGHSVQWLIVRTLPDAFVTAVCFWYTLRLRKIGQLKRMQQTTRIP</sequence>
<dbReference type="PRINTS" id="PR00080">
    <property type="entry name" value="SDRFAMILY"/>
</dbReference>
<keyword evidence="3" id="KW-0560">Oxidoreductase</keyword>
<accession>A0A5N5G3N8</accession>
<dbReference type="PROSITE" id="PS00061">
    <property type="entry name" value="ADH_SHORT"/>
    <property type="match status" value="1"/>
</dbReference>
<dbReference type="SUPFAM" id="SSF51735">
    <property type="entry name" value="NAD(P)-binding Rossmann-fold domains"/>
    <property type="match status" value="1"/>
</dbReference>
<evidence type="ECO:0000256" key="3">
    <source>
        <dbReference type="ARBA" id="ARBA00023002"/>
    </source>
</evidence>
<dbReference type="PANTHER" id="PTHR43899">
    <property type="entry name" value="RH59310P"/>
    <property type="match status" value="1"/>
</dbReference>
<dbReference type="InterPro" id="IPR036291">
    <property type="entry name" value="NAD(P)-bd_dom_sf"/>
</dbReference>
<comment type="similarity">
    <text evidence="4">Belongs to the short-chain dehydrogenases/reductases (SDR) family.</text>
</comment>
<evidence type="ECO:0000256" key="1">
    <source>
        <dbReference type="ARBA" id="ARBA00004240"/>
    </source>
</evidence>
<evidence type="ECO:0000256" key="4">
    <source>
        <dbReference type="RuleBase" id="RU000363"/>
    </source>
</evidence>
<dbReference type="Pfam" id="PF00106">
    <property type="entry name" value="adh_short"/>
    <property type="match status" value="1"/>
</dbReference>
<dbReference type="FunFam" id="3.40.50.720:FF:000137">
    <property type="entry name" value="Hydroxysteroid (17-beta) dehydrogenase 3"/>
    <property type="match status" value="1"/>
</dbReference>
<dbReference type="AlphaFoldDB" id="A0A5N5G3N8"/>
<reference evidence="5 6" key="2">
    <citation type="submission" date="2019-11" db="EMBL/GenBank/DDBJ databases">
        <title>A de novo genome assembly of a pear dwarfing rootstock.</title>
        <authorList>
            <person name="Wang F."/>
            <person name="Wang J."/>
            <person name="Li S."/>
            <person name="Zhang Y."/>
            <person name="Fang M."/>
            <person name="Ma L."/>
            <person name="Zhao Y."/>
            <person name="Jiang S."/>
        </authorList>
    </citation>
    <scope>NUCLEOTIDE SEQUENCE [LARGE SCALE GENOMIC DNA]</scope>
    <source>
        <strain evidence="5">S2</strain>
        <tissue evidence="5">Leaf</tissue>
    </source>
</reference>
<evidence type="ECO:0000313" key="5">
    <source>
        <dbReference type="EMBL" id="KAB2609858.1"/>
    </source>
</evidence>
<evidence type="ECO:0000313" key="6">
    <source>
        <dbReference type="Proteomes" id="UP000327157"/>
    </source>
</evidence>
<comment type="caution">
    <text evidence="5">The sequence shown here is derived from an EMBL/GenBank/DDBJ whole genome shotgun (WGS) entry which is preliminary data.</text>
</comment>
<comment type="subcellular location">
    <subcellularLocation>
        <location evidence="1">Endoplasmic reticulum</location>
    </subcellularLocation>
</comment>
<name>A0A5N5G3N8_9ROSA</name>
<reference evidence="5 6" key="1">
    <citation type="submission" date="2019-09" db="EMBL/GenBank/DDBJ databases">
        <authorList>
            <person name="Ou C."/>
        </authorList>
    </citation>
    <scope>NUCLEOTIDE SEQUENCE [LARGE SCALE GENOMIC DNA]</scope>
    <source>
        <strain evidence="5">S2</strain>
        <tissue evidence="5">Leaf</tissue>
    </source>
</reference>
<protein>
    <submittedName>
        <fullName evidence="5">Very-long-chain 3-oxoacyl-CoA reductase 1-like</fullName>
    </submittedName>
</protein>
<proteinExistence type="inferred from homology"/>
<gene>
    <name evidence="5" type="ORF">D8674_037203</name>
</gene>
<dbReference type="OrthoDB" id="5545019at2759"/>
<dbReference type="PANTHER" id="PTHR43899:SF25">
    <property type="entry name" value="ENOYL-(ACYL CARRIER) REDUCTASE"/>
    <property type="match status" value="1"/>
</dbReference>
<evidence type="ECO:0000256" key="2">
    <source>
        <dbReference type="ARBA" id="ARBA00022857"/>
    </source>
</evidence>
<dbReference type="EMBL" id="SMOL01000509">
    <property type="protein sequence ID" value="KAB2609858.1"/>
    <property type="molecule type" value="Genomic_DNA"/>
</dbReference>
<dbReference type="GO" id="GO:0045703">
    <property type="term" value="F:ketoreductase activity"/>
    <property type="evidence" value="ECO:0007669"/>
    <property type="project" value="TreeGrafter"/>
</dbReference>
<dbReference type="Proteomes" id="UP000327157">
    <property type="component" value="Unassembled WGS sequence"/>
</dbReference>
<keyword evidence="2" id="KW-0521">NADP</keyword>
<dbReference type="PRINTS" id="PR00081">
    <property type="entry name" value="GDHRDH"/>
</dbReference>
<dbReference type="Gene3D" id="3.40.50.720">
    <property type="entry name" value="NAD(P)-binding Rossmann-like Domain"/>
    <property type="match status" value="1"/>
</dbReference>